<dbReference type="PANTHER" id="PTHR46566">
    <property type="entry name" value="1-PHOSPHOFRUCTOKINASE-RELATED"/>
    <property type="match status" value="1"/>
</dbReference>
<dbReference type="FunFam" id="3.40.1190.20:FF:000001">
    <property type="entry name" value="Phosphofructokinase"/>
    <property type="match status" value="1"/>
</dbReference>
<evidence type="ECO:0000256" key="1">
    <source>
        <dbReference type="ARBA" id="ARBA00010688"/>
    </source>
</evidence>
<evidence type="ECO:0000259" key="9">
    <source>
        <dbReference type="Pfam" id="PF00294"/>
    </source>
</evidence>
<organism evidence="10 11">
    <name type="scientific">Ectorhizobium quercum</name>
    <dbReference type="NCBI Taxonomy" id="2965071"/>
    <lineage>
        <taxon>Bacteria</taxon>
        <taxon>Pseudomonadati</taxon>
        <taxon>Pseudomonadota</taxon>
        <taxon>Alphaproteobacteria</taxon>
        <taxon>Hyphomicrobiales</taxon>
        <taxon>Rhizobiaceae</taxon>
        <taxon>Ectorhizobium</taxon>
    </lineage>
</organism>
<keyword evidence="4 8" id="KW-0418">Kinase</keyword>
<feature type="domain" description="Carbohydrate kinase PfkB" evidence="9">
    <location>
        <begin position="7"/>
        <end position="296"/>
    </location>
</feature>
<keyword evidence="5 8" id="KW-0067">ATP-binding</keyword>
<evidence type="ECO:0000313" key="11">
    <source>
        <dbReference type="Proteomes" id="UP001208771"/>
    </source>
</evidence>
<evidence type="ECO:0000313" key="10">
    <source>
        <dbReference type="EMBL" id="MCX8997361.1"/>
    </source>
</evidence>
<dbReference type="AlphaFoldDB" id="A0AAE3MZK7"/>
<dbReference type="NCBIfam" id="TIGR03828">
    <property type="entry name" value="pfkB"/>
    <property type="match status" value="1"/>
</dbReference>
<dbReference type="PANTHER" id="PTHR46566:SF5">
    <property type="entry name" value="1-PHOSPHOFRUCTOKINASE"/>
    <property type="match status" value="1"/>
</dbReference>
<dbReference type="InterPro" id="IPR029056">
    <property type="entry name" value="Ribokinase-like"/>
</dbReference>
<keyword evidence="11" id="KW-1185">Reference proteome</keyword>
<dbReference type="GO" id="GO:0008662">
    <property type="term" value="F:1-phosphofructokinase activity"/>
    <property type="evidence" value="ECO:0007669"/>
    <property type="project" value="UniProtKB-UniRule"/>
</dbReference>
<dbReference type="Proteomes" id="UP001208771">
    <property type="component" value="Unassembled WGS sequence"/>
</dbReference>
<dbReference type="GO" id="GO:0044281">
    <property type="term" value="P:small molecule metabolic process"/>
    <property type="evidence" value="ECO:0007669"/>
    <property type="project" value="UniProtKB-ARBA"/>
</dbReference>
<dbReference type="Gene3D" id="3.40.1190.20">
    <property type="match status" value="1"/>
</dbReference>
<dbReference type="InterPro" id="IPR017583">
    <property type="entry name" value="Tagatose/fructose_Pkinase"/>
</dbReference>
<name>A0AAE3MZK7_9HYPH</name>
<comment type="catalytic activity">
    <reaction evidence="6 8">
        <text>beta-D-fructose 1-phosphate + ATP = beta-D-fructose 1,6-bisphosphate + ADP + H(+)</text>
        <dbReference type="Rhea" id="RHEA:14213"/>
        <dbReference type="ChEBI" id="CHEBI:15378"/>
        <dbReference type="ChEBI" id="CHEBI:30616"/>
        <dbReference type="ChEBI" id="CHEBI:32966"/>
        <dbReference type="ChEBI" id="CHEBI:138881"/>
        <dbReference type="ChEBI" id="CHEBI:456216"/>
        <dbReference type="EC" id="2.7.1.56"/>
    </reaction>
</comment>
<dbReference type="PROSITE" id="PS00584">
    <property type="entry name" value="PFKB_KINASES_2"/>
    <property type="match status" value="1"/>
</dbReference>
<evidence type="ECO:0000256" key="7">
    <source>
        <dbReference type="PIRNR" id="PIRNR000535"/>
    </source>
</evidence>
<dbReference type="PIRSF" id="PIRSF000535">
    <property type="entry name" value="1PFK/6PFK/LacC"/>
    <property type="match status" value="1"/>
</dbReference>
<evidence type="ECO:0000256" key="3">
    <source>
        <dbReference type="ARBA" id="ARBA00022741"/>
    </source>
</evidence>
<dbReference type="SUPFAM" id="SSF53613">
    <property type="entry name" value="Ribokinase-like"/>
    <property type="match status" value="1"/>
</dbReference>
<comment type="similarity">
    <text evidence="1 7 8">Belongs to the carbohydrate kinase PfkB family.</text>
</comment>
<keyword evidence="3 8" id="KW-0547">Nucleotide-binding</keyword>
<accession>A0AAE3MZK7</accession>
<dbReference type="RefSeq" id="WP_306411152.1">
    <property type="nucleotide sequence ID" value="NZ_JANFPI010000003.1"/>
</dbReference>
<evidence type="ECO:0000256" key="8">
    <source>
        <dbReference type="RuleBase" id="RU369061"/>
    </source>
</evidence>
<evidence type="ECO:0000256" key="6">
    <source>
        <dbReference type="ARBA" id="ARBA00047745"/>
    </source>
</evidence>
<comment type="caution">
    <text evidence="10">The sequence shown here is derived from an EMBL/GenBank/DDBJ whole genome shotgun (WGS) entry which is preliminary data.</text>
</comment>
<evidence type="ECO:0000256" key="2">
    <source>
        <dbReference type="ARBA" id="ARBA00022679"/>
    </source>
</evidence>
<sequence length="328" mass="33370">MILRTVTLNPAIDQTVQLDRLVPGEVHRAASVRRNAGGKGVNVASCLADWFGGRARIEALGLLGRDNAAAFEALFADKDIADVMVRVPGETRTNIKLVAAGETTDINLPGFAAGAAALDEVRASLSAVAAGDVAVVSGSLPPGLSEETCADLVLLLRRAGAQVVLDTSGAPLTRALAASAGDMPDVVKPNRHEIEDWAGHPLVGPNDVLTAASGLHDRGVALVVVSLGADGALFCNREGALHARLPEVRGGSSVGAGDAMVAGIAAALAEGKGLEETARQGTAFAAAKLTLSGPNLPGRDEVEALMRRVMITPAADWAAEPASAGANR</sequence>
<gene>
    <name evidence="10" type="primary">pfkB</name>
    <name evidence="10" type="ORF">NOF55_09605</name>
</gene>
<dbReference type="GO" id="GO:0005829">
    <property type="term" value="C:cytosol"/>
    <property type="evidence" value="ECO:0007669"/>
    <property type="project" value="TreeGrafter"/>
</dbReference>
<dbReference type="InterPro" id="IPR022463">
    <property type="entry name" value="1-PFruKinase"/>
</dbReference>
<keyword evidence="2 7" id="KW-0808">Transferase</keyword>
<protein>
    <recommendedName>
        <fullName evidence="7">Phosphofructokinase</fullName>
    </recommendedName>
</protein>
<dbReference type="GO" id="GO:0005524">
    <property type="term" value="F:ATP binding"/>
    <property type="evidence" value="ECO:0007669"/>
    <property type="project" value="UniProtKB-UniRule"/>
</dbReference>
<dbReference type="InterPro" id="IPR011611">
    <property type="entry name" value="PfkB_dom"/>
</dbReference>
<dbReference type="CDD" id="cd01164">
    <property type="entry name" value="FruK_PfkB_like"/>
    <property type="match status" value="1"/>
</dbReference>
<dbReference type="InterPro" id="IPR002173">
    <property type="entry name" value="Carboh/pur_kinase_PfkB_CS"/>
</dbReference>
<evidence type="ECO:0000256" key="5">
    <source>
        <dbReference type="ARBA" id="ARBA00022840"/>
    </source>
</evidence>
<proteinExistence type="inferred from homology"/>
<dbReference type="EMBL" id="JANFPI010000003">
    <property type="protein sequence ID" value="MCX8997361.1"/>
    <property type="molecule type" value="Genomic_DNA"/>
</dbReference>
<dbReference type="NCBIfam" id="TIGR03168">
    <property type="entry name" value="1-PFK"/>
    <property type="match status" value="1"/>
</dbReference>
<evidence type="ECO:0000256" key="4">
    <source>
        <dbReference type="ARBA" id="ARBA00022777"/>
    </source>
</evidence>
<reference evidence="10" key="1">
    <citation type="submission" date="2022-07" db="EMBL/GenBank/DDBJ databases">
        <title>Ectorhizobium quercum gen.nov., sp. nov.</title>
        <authorList>
            <person name="Ma T."/>
            <person name="Li Y."/>
        </authorList>
    </citation>
    <scope>NUCLEOTIDE SEQUENCE</scope>
    <source>
        <strain evidence="10">BDR2-2</strain>
    </source>
</reference>
<dbReference type="GO" id="GO:0016052">
    <property type="term" value="P:carbohydrate catabolic process"/>
    <property type="evidence" value="ECO:0007669"/>
    <property type="project" value="UniProtKB-ARBA"/>
</dbReference>
<comment type="function">
    <text evidence="8">Catalyzes the ATP-dependent phosphorylation of fructose-l-phosphate to fructose-l,6-bisphosphate.</text>
</comment>
<dbReference type="Pfam" id="PF00294">
    <property type="entry name" value="PfkB"/>
    <property type="match status" value="1"/>
</dbReference>